<protein>
    <recommendedName>
        <fullName evidence="1">SnoaL-like domain-containing protein</fullName>
    </recommendedName>
</protein>
<dbReference type="Gene3D" id="3.10.450.50">
    <property type="match status" value="1"/>
</dbReference>
<dbReference type="InterPro" id="IPR037401">
    <property type="entry name" value="SnoaL-like"/>
</dbReference>
<keyword evidence="3" id="KW-1185">Reference proteome</keyword>
<name>A0AA38YFY1_9EURO</name>
<reference evidence="2" key="1">
    <citation type="submission" date="2022-10" db="EMBL/GenBank/DDBJ databases">
        <title>Culturing micro-colonial fungi from biological soil crusts in the Mojave desert and describing Neophaeococcomyces mojavensis, and introducing the new genera and species Taxawa tesnikishii.</title>
        <authorList>
            <person name="Kurbessoian T."/>
            <person name="Stajich J.E."/>
        </authorList>
    </citation>
    <scope>NUCLEOTIDE SEQUENCE</scope>
    <source>
        <strain evidence="2">TK_35</strain>
    </source>
</reference>
<comment type="caution">
    <text evidence="2">The sequence shown here is derived from an EMBL/GenBank/DDBJ whole genome shotgun (WGS) entry which is preliminary data.</text>
</comment>
<dbReference type="AlphaFoldDB" id="A0AA38YFY1"/>
<sequence length="157" mass="17135">MAGSALPYNIPSLTTRESVVDALYRAIQGLDTNDRALFQSAVTDDMTMEIPFVGSISGPGIDKMFEGVGPMDTTHAISNVRVHVEEDSKTATVTAYAVAQHFKAGEGSDPTSPNLLAGAMYTLALVKDDSQDLWKVKKWVAEIKWRQGDPSIMTWRD</sequence>
<feature type="domain" description="SnoaL-like" evidence="1">
    <location>
        <begin position="12"/>
        <end position="139"/>
    </location>
</feature>
<dbReference type="CDD" id="cd00531">
    <property type="entry name" value="NTF2_like"/>
    <property type="match status" value="1"/>
</dbReference>
<proteinExistence type="predicted"/>
<evidence type="ECO:0000259" key="1">
    <source>
        <dbReference type="Pfam" id="PF13577"/>
    </source>
</evidence>
<evidence type="ECO:0000313" key="3">
    <source>
        <dbReference type="Proteomes" id="UP001172681"/>
    </source>
</evidence>
<organism evidence="2 3">
    <name type="scientific">Knufia peltigerae</name>
    <dbReference type="NCBI Taxonomy" id="1002370"/>
    <lineage>
        <taxon>Eukaryota</taxon>
        <taxon>Fungi</taxon>
        <taxon>Dikarya</taxon>
        <taxon>Ascomycota</taxon>
        <taxon>Pezizomycotina</taxon>
        <taxon>Eurotiomycetes</taxon>
        <taxon>Chaetothyriomycetidae</taxon>
        <taxon>Chaetothyriales</taxon>
        <taxon>Trichomeriaceae</taxon>
        <taxon>Knufia</taxon>
    </lineage>
</organism>
<dbReference type="Proteomes" id="UP001172681">
    <property type="component" value="Unassembled WGS sequence"/>
</dbReference>
<dbReference type="InterPro" id="IPR032710">
    <property type="entry name" value="NTF2-like_dom_sf"/>
</dbReference>
<gene>
    <name evidence="2" type="ORF">H2204_000898</name>
</gene>
<evidence type="ECO:0000313" key="2">
    <source>
        <dbReference type="EMBL" id="KAJ9646235.1"/>
    </source>
</evidence>
<accession>A0AA38YFY1</accession>
<dbReference type="SUPFAM" id="SSF54427">
    <property type="entry name" value="NTF2-like"/>
    <property type="match status" value="1"/>
</dbReference>
<dbReference type="Pfam" id="PF13577">
    <property type="entry name" value="SnoaL_4"/>
    <property type="match status" value="1"/>
</dbReference>
<dbReference type="EMBL" id="JAPDRN010000003">
    <property type="protein sequence ID" value="KAJ9646235.1"/>
    <property type="molecule type" value="Genomic_DNA"/>
</dbReference>